<dbReference type="KEGG" id="psq:PUNSTDRAFT_138141"/>
<feature type="domain" description="NmrA-like" evidence="3">
    <location>
        <begin position="7"/>
        <end position="170"/>
    </location>
</feature>
<evidence type="ECO:0000313" key="5">
    <source>
        <dbReference type="Proteomes" id="UP000054196"/>
    </source>
</evidence>
<sequence length="250" mass="27055">MSATYRSIAILGASGNVGQELLAALALHPRFSELELRVLTRNSTIALDGKLPWLNLSTYTIDYDSDDVDAQLANALRGVEVVVSVVGDDSGLGSKDVPHTGHLPGFQAQEKVARAAKTAGISLFVPAEYGYPTHTIDPDASHFLVGKRLFLDTLNELQIPYLLLYTGSFPKIEPPRSSLPDCTPETPKGSPPFETTRFHLAAYLARLILDRGAPGIYRILGVKRDRLATVDGKETWVLDEGEGLKVSGEA</sequence>
<dbReference type="InterPro" id="IPR008030">
    <property type="entry name" value="NmrA-like"/>
</dbReference>
<evidence type="ECO:0000313" key="4">
    <source>
        <dbReference type="EMBL" id="EIN04954.1"/>
    </source>
</evidence>
<dbReference type="InterPro" id="IPR036291">
    <property type="entry name" value="NAD(P)-bd_dom_sf"/>
</dbReference>
<reference evidence="5" key="1">
    <citation type="journal article" date="2012" name="Science">
        <title>The Paleozoic origin of enzymatic lignin decomposition reconstructed from 31 fungal genomes.</title>
        <authorList>
            <person name="Floudas D."/>
            <person name="Binder M."/>
            <person name="Riley R."/>
            <person name="Barry K."/>
            <person name="Blanchette R.A."/>
            <person name="Henrissat B."/>
            <person name="Martinez A.T."/>
            <person name="Otillar R."/>
            <person name="Spatafora J.W."/>
            <person name="Yadav J.S."/>
            <person name="Aerts A."/>
            <person name="Benoit I."/>
            <person name="Boyd A."/>
            <person name="Carlson A."/>
            <person name="Copeland A."/>
            <person name="Coutinho P.M."/>
            <person name="de Vries R.P."/>
            <person name="Ferreira P."/>
            <person name="Findley K."/>
            <person name="Foster B."/>
            <person name="Gaskell J."/>
            <person name="Glotzer D."/>
            <person name="Gorecki P."/>
            <person name="Heitman J."/>
            <person name="Hesse C."/>
            <person name="Hori C."/>
            <person name="Igarashi K."/>
            <person name="Jurgens J.A."/>
            <person name="Kallen N."/>
            <person name="Kersten P."/>
            <person name="Kohler A."/>
            <person name="Kuees U."/>
            <person name="Kumar T.K.A."/>
            <person name="Kuo A."/>
            <person name="LaButti K."/>
            <person name="Larrondo L.F."/>
            <person name="Lindquist E."/>
            <person name="Ling A."/>
            <person name="Lombard V."/>
            <person name="Lucas S."/>
            <person name="Lundell T."/>
            <person name="Martin R."/>
            <person name="McLaughlin D.J."/>
            <person name="Morgenstern I."/>
            <person name="Morin E."/>
            <person name="Murat C."/>
            <person name="Nagy L.G."/>
            <person name="Nolan M."/>
            <person name="Ohm R.A."/>
            <person name="Patyshakuliyeva A."/>
            <person name="Rokas A."/>
            <person name="Ruiz-Duenas F.J."/>
            <person name="Sabat G."/>
            <person name="Salamov A."/>
            <person name="Samejima M."/>
            <person name="Schmutz J."/>
            <person name="Slot J.C."/>
            <person name="St John F."/>
            <person name="Stenlid J."/>
            <person name="Sun H."/>
            <person name="Sun S."/>
            <person name="Syed K."/>
            <person name="Tsang A."/>
            <person name="Wiebenga A."/>
            <person name="Young D."/>
            <person name="Pisabarro A."/>
            <person name="Eastwood D.C."/>
            <person name="Martin F."/>
            <person name="Cullen D."/>
            <person name="Grigoriev I.V."/>
            <person name="Hibbett D.S."/>
        </authorList>
    </citation>
    <scope>NUCLEOTIDE SEQUENCE [LARGE SCALE GENOMIC DNA]</scope>
    <source>
        <strain evidence="5">HHB-11173 SS5</strain>
    </source>
</reference>
<dbReference type="AlphaFoldDB" id="R7S4Y6"/>
<dbReference type="OrthoDB" id="5283654at2759"/>
<evidence type="ECO:0000259" key="3">
    <source>
        <dbReference type="Pfam" id="PF05368"/>
    </source>
</evidence>
<dbReference type="PANTHER" id="PTHR47706:SF9">
    <property type="entry name" value="NMRA-LIKE DOMAIN-CONTAINING PROTEIN-RELATED"/>
    <property type="match status" value="1"/>
</dbReference>
<organism evidence="4 5">
    <name type="scientific">Punctularia strigosozonata (strain HHB-11173)</name>
    <name type="common">White-rot fungus</name>
    <dbReference type="NCBI Taxonomy" id="741275"/>
    <lineage>
        <taxon>Eukaryota</taxon>
        <taxon>Fungi</taxon>
        <taxon>Dikarya</taxon>
        <taxon>Basidiomycota</taxon>
        <taxon>Agaricomycotina</taxon>
        <taxon>Agaricomycetes</taxon>
        <taxon>Corticiales</taxon>
        <taxon>Punctulariaceae</taxon>
        <taxon>Punctularia</taxon>
    </lineage>
</organism>
<name>R7S4Y6_PUNST</name>
<evidence type="ECO:0000256" key="2">
    <source>
        <dbReference type="ARBA" id="ARBA00023002"/>
    </source>
</evidence>
<dbReference type="HOGENOM" id="CLU_1111837_0_0_1"/>
<dbReference type="Proteomes" id="UP000054196">
    <property type="component" value="Unassembled WGS sequence"/>
</dbReference>
<dbReference type="InterPro" id="IPR051609">
    <property type="entry name" value="NmrA/Isoflavone_reductase-like"/>
</dbReference>
<dbReference type="PANTHER" id="PTHR47706">
    <property type="entry name" value="NMRA-LIKE FAMILY PROTEIN"/>
    <property type="match status" value="1"/>
</dbReference>
<accession>R7S4Y6</accession>
<dbReference type="Gene3D" id="3.40.50.720">
    <property type="entry name" value="NAD(P)-binding Rossmann-like Domain"/>
    <property type="match status" value="1"/>
</dbReference>
<gene>
    <name evidence="4" type="ORF">PUNSTDRAFT_138141</name>
</gene>
<proteinExistence type="predicted"/>
<dbReference type="EMBL" id="JH687552">
    <property type="protein sequence ID" value="EIN04954.1"/>
    <property type="molecule type" value="Genomic_DNA"/>
</dbReference>
<dbReference type="SUPFAM" id="SSF51735">
    <property type="entry name" value="NAD(P)-binding Rossmann-fold domains"/>
    <property type="match status" value="1"/>
</dbReference>
<dbReference type="Pfam" id="PF05368">
    <property type="entry name" value="NmrA"/>
    <property type="match status" value="1"/>
</dbReference>
<keyword evidence="1" id="KW-0521">NADP</keyword>
<protein>
    <recommendedName>
        <fullName evidence="3">NmrA-like domain-containing protein</fullName>
    </recommendedName>
</protein>
<dbReference type="RefSeq" id="XP_007387877.1">
    <property type="nucleotide sequence ID" value="XM_007387815.1"/>
</dbReference>
<keyword evidence="5" id="KW-1185">Reference proteome</keyword>
<evidence type="ECO:0000256" key="1">
    <source>
        <dbReference type="ARBA" id="ARBA00022857"/>
    </source>
</evidence>
<dbReference type="GeneID" id="18879999"/>
<dbReference type="GO" id="GO:0016491">
    <property type="term" value="F:oxidoreductase activity"/>
    <property type="evidence" value="ECO:0007669"/>
    <property type="project" value="UniProtKB-KW"/>
</dbReference>
<keyword evidence="2" id="KW-0560">Oxidoreductase</keyword>
<dbReference type="eggNOG" id="ENOG502R1GU">
    <property type="taxonomic scope" value="Eukaryota"/>
</dbReference>